<dbReference type="Gene3D" id="2.60.200.30">
    <property type="entry name" value="Probable inorganic polyphosphate/atp-NAD kinase, domain 2"/>
    <property type="match status" value="1"/>
</dbReference>
<sequence length="506" mass="56919">MSDRALEALAERVSARRESDDFGSDEGRQALEVIFEGQSTPRRKSSIVKNMSRPGATRNDTSCFIHSMLEEKEDGTRHEKSIEAEHQERPADKASGTPPQHGDHMQSRLLTKKQLSDMAFGIRELSKRLGRVKLMLKVKNVFVLTKLTDATLCAQAAELTKWLLNQEAQYTVYVQDKLRDMKSFDVDQILEGDESKTSRLKYWDEELCRKMPHKFDIVLALGGDGTVLFASLLFQRIVPPVLSFALGSLGFLTKFDFKRYPAILPRAFNDGITVSLRLRFEGTIMRSIRRNGDSDDDHKQRRLDEELIGAEADDHHTHKPEAAYHILNEIVLDRGPSGSMVSLDVYGDEECFTTIAADGLIVATPTGSTAYNMAAGGSLCHPDNPVILLTAIAAHTLNFRPIILPDTMVLRIGVPYDARTSAWTNFDGKYRTELKPGDYVTISASRFPFPGVLPLNKRSEDWIESISRSFDWNSRTKQKPYTEEKKKDETESKEDGENQENGDAKA</sequence>
<dbReference type="Gene3D" id="3.40.50.10330">
    <property type="entry name" value="Probable inorganic polyphosphate/atp-NAD kinase, domain 1"/>
    <property type="match status" value="1"/>
</dbReference>
<evidence type="ECO:0000313" key="7">
    <source>
        <dbReference type="EMBL" id="KEQ75651.1"/>
    </source>
</evidence>
<dbReference type="HOGENOM" id="CLU_008831_1_1_1"/>
<dbReference type="AlphaFoldDB" id="A0A074XM70"/>
<dbReference type="Pfam" id="PF01513">
    <property type="entry name" value="NAD_kinase"/>
    <property type="match status" value="1"/>
</dbReference>
<dbReference type="InterPro" id="IPR002504">
    <property type="entry name" value="NADK"/>
</dbReference>
<dbReference type="InterPro" id="IPR016064">
    <property type="entry name" value="NAD/diacylglycerol_kinase_sf"/>
</dbReference>
<evidence type="ECO:0000256" key="2">
    <source>
        <dbReference type="ARBA" id="ARBA00022679"/>
    </source>
</evidence>
<keyword evidence="4" id="KW-0521">NADP</keyword>
<dbReference type="PANTHER" id="PTHR20275">
    <property type="entry name" value="NAD KINASE"/>
    <property type="match status" value="1"/>
</dbReference>
<evidence type="ECO:0000313" key="8">
    <source>
        <dbReference type="Proteomes" id="UP000027730"/>
    </source>
</evidence>
<feature type="region of interest" description="Disordered" evidence="6">
    <location>
        <begin position="474"/>
        <end position="506"/>
    </location>
</feature>
<evidence type="ECO:0000256" key="1">
    <source>
        <dbReference type="ARBA" id="ARBA00010995"/>
    </source>
</evidence>
<keyword evidence="5" id="KW-0520">NAD</keyword>
<evidence type="ECO:0000256" key="3">
    <source>
        <dbReference type="ARBA" id="ARBA00022777"/>
    </source>
</evidence>
<reference evidence="7 8" key="1">
    <citation type="journal article" date="2014" name="BMC Genomics">
        <title>Genome sequencing of four Aureobasidium pullulans varieties: biotechnological potential, stress tolerance, and description of new species.</title>
        <authorList>
            <person name="Gostin Ar C."/>
            <person name="Ohm R.A."/>
            <person name="Kogej T."/>
            <person name="Sonjak S."/>
            <person name="Turk M."/>
            <person name="Zajc J."/>
            <person name="Zalar P."/>
            <person name="Grube M."/>
            <person name="Sun H."/>
            <person name="Han J."/>
            <person name="Sharma A."/>
            <person name="Chiniquy J."/>
            <person name="Ngan C.Y."/>
            <person name="Lipzen A."/>
            <person name="Barry K."/>
            <person name="Grigoriev I.V."/>
            <person name="Gunde-Cimerman N."/>
        </authorList>
    </citation>
    <scope>NUCLEOTIDE SEQUENCE [LARGE SCALE GENOMIC DNA]</scope>
    <source>
        <strain evidence="7 8">CBS 147.97</strain>
    </source>
</reference>
<keyword evidence="2" id="KW-0808">Transferase</keyword>
<dbReference type="Proteomes" id="UP000027730">
    <property type="component" value="Unassembled WGS sequence"/>
</dbReference>
<feature type="region of interest" description="Disordered" evidence="6">
    <location>
        <begin position="1"/>
        <end position="106"/>
    </location>
</feature>
<evidence type="ECO:0000256" key="5">
    <source>
        <dbReference type="ARBA" id="ARBA00023027"/>
    </source>
</evidence>
<dbReference type="OrthoDB" id="24581at2759"/>
<dbReference type="InterPro" id="IPR017438">
    <property type="entry name" value="ATP-NAD_kinase_N"/>
</dbReference>
<dbReference type="GO" id="GO:0019674">
    <property type="term" value="P:NAD+ metabolic process"/>
    <property type="evidence" value="ECO:0007669"/>
    <property type="project" value="InterPro"/>
</dbReference>
<keyword evidence="3 7" id="KW-0418">Kinase</keyword>
<dbReference type="SUPFAM" id="SSF111331">
    <property type="entry name" value="NAD kinase/diacylglycerol kinase-like"/>
    <property type="match status" value="1"/>
</dbReference>
<protein>
    <submittedName>
        <fullName evidence="7">NAD kinase</fullName>
    </submittedName>
</protein>
<evidence type="ECO:0000256" key="4">
    <source>
        <dbReference type="ARBA" id="ARBA00022857"/>
    </source>
</evidence>
<dbReference type="InterPro" id="IPR017437">
    <property type="entry name" value="ATP-NAD_kinase_PpnK-typ_C"/>
</dbReference>
<name>A0A074XM70_9PEZI</name>
<gene>
    <name evidence="7" type="ORF">M436DRAFT_41553</name>
</gene>
<dbReference type="PANTHER" id="PTHR20275:SF11">
    <property type="entry name" value="KINASE, PUTATIVE (AFU_ORTHOLOGUE AFUA_5G12870)-RELATED"/>
    <property type="match status" value="1"/>
</dbReference>
<keyword evidence="8" id="KW-1185">Reference proteome</keyword>
<dbReference type="FunFam" id="2.60.200.30:FF:000008">
    <property type="entry name" value="Putative NAD+ kinase"/>
    <property type="match status" value="1"/>
</dbReference>
<feature type="compositionally biased region" description="Basic and acidic residues" evidence="6">
    <location>
        <begin position="1"/>
        <end position="29"/>
    </location>
</feature>
<accession>A0A074XM70</accession>
<comment type="similarity">
    <text evidence="1">Belongs to the NAD kinase family.</text>
</comment>
<proteinExistence type="inferred from homology"/>
<dbReference type="GeneID" id="25409577"/>
<dbReference type="EMBL" id="KL584705">
    <property type="protein sequence ID" value="KEQ75651.1"/>
    <property type="molecule type" value="Genomic_DNA"/>
</dbReference>
<organism evidence="7 8">
    <name type="scientific">Aureobasidium namibiae CBS 147.97</name>
    <dbReference type="NCBI Taxonomy" id="1043004"/>
    <lineage>
        <taxon>Eukaryota</taxon>
        <taxon>Fungi</taxon>
        <taxon>Dikarya</taxon>
        <taxon>Ascomycota</taxon>
        <taxon>Pezizomycotina</taxon>
        <taxon>Dothideomycetes</taxon>
        <taxon>Dothideomycetidae</taxon>
        <taxon>Dothideales</taxon>
        <taxon>Saccotheciaceae</taxon>
        <taxon>Aureobasidium</taxon>
    </lineage>
</organism>
<dbReference type="HAMAP" id="MF_00361">
    <property type="entry name" value="NAD_kinase"/>
    <property type="match status" value="1"/>
</dbReference>
<dbReference type="STRING" id="1043004.A0A074XM70"/>
<evidence type="ECO:0000256" key="6">
    <source>
        <dbReference type="SAM" id="MobiDB-lite"/>
    </source>
</evidence>
<dbReference type="Pfam" id="PF20143">
    <property type="entry name" value="NAD_kinase_C"/>
    <property type="match status" value="1"/>
</dbReference>
<dbReference type="RefSeq" id="XP_013429539.1">
    <property type="nucleotide sequence ID" value="XM_013574085.1"/>
</dbReference>
<dbReference type="GO" id="GO:0006741">
    <property type="term" value="P:NADP+ biosynthetic process"/>
    <property type="evidence" value="ECO:0007669"/>
    <property type="project" value="InterPro"/>
</dbReference>
<feature type="compositionally biased region" description="Basic and acidic residues" evidence="6">
    <location>
        <begin position="68"/>
        <end position="92"/>
    </location>
</feature>
<dbReference type="GO" id="GO:0003951">
    <property type="term" value="F:NAD+ kinase activity"/>
    <property type="evidence" value="ECO:0007669"/>
    <property type="project" value="InterPro"/>
</dbReference>
<feature type="compositionally biased region" description="Basic and acidic residues" evidence="6">
    <location>
        <begin position="480"/>
        <end position="506"/>
    </location>
</feature>